<evidence type="ECO:0000256" key="1">
    <source>
        <dbReference type="SAM" id="Phobius"/>
    </source>
</evidence>
<gene>
    <name evidence="2" type="ORF">MCNOR_0432</name>
</gene>
<dbReference type="AlphaFoldDB" id="A0AA35V1K8"/>
<sequence length="36" mass="3982">MDLRKKNLILTGVIVLIVIGLYLFSIYKVISSSSPS</sequence>
<keyword evidence="1" id="KW-0472">Membrane</keyword>
<reference evidence="2" key="1">
    <citation type="submission" date="2023-03" db="EMBL/GenBank/DDBJ databases">
        <authorList>
            <person name="Pearce D."/>
        </authorList>
    </citation>
    <scope>NUCLEOTIDE SEQUENCE</scope>
    <source>
        <strain evidence="2">Mc</strain>
    </source>
</reference>
<accession>A0AA35V1K8</accession>
<evidence type="ECO:0000313" key="2">
    <source>
        <dbReference type="EMBL" id="CAI8739422.1"/>
    </source>
</evidence>
<evidence type="ECO:0000313" key="3">
    <source>
        <dbReference type="Proteomes" id="UP001158598"/>
    </source>
</evidence>
<name>A0AA35V1K8_METCP</name>
<proteinExistence type="predicted"/>
<keyword evidence="1" id="KW-1133">Transmembrane helix</keyword>
<feature type="transmembrane region" description="Helical" evidence="1">
    <location>
        <begin position="7"/>
        <end position="30"/>
    </location>
</feature>
<protein>
    <submittedName>
        <fullName evidence="2">Uncharacterized protein</fullName>
    </submittedName>
</protein>
<keyword evidence="1" id="KW-0812">Transmembrane</keyword>
<dbReference type="EMBL" id="OX458332">
    <property type="protein sequence ID" value="CAI8739422.1"/>
    <property type="molecule type" value="Genomic_DNA"/>
</dbReference>
<dbReference type="Proteomes" id="UP001158598">
    <property type="component" value="Chromosome"/>
</dbReference>
<organism evidence="2 3">
    <name type="scientific">Methylococcus capsulatus</name>
    <dbReference type="NCBI Taxonomy" id="414"/>
    <lineage>
        <taxon>Bacteria</taxon>
        <taxon>Pseudomonadati</taxon>
        <taxon>Pseudomonadota</taxon>
        <taxon>Gammaproteobacteria</taxon>
        <taxon>Methylococcales</taxon>
        <taxon>Methylococcaceae</taxon>
        <taxon>Methylococcus</taxon>
    </lineage>
</organism>